<accession>A0A0E9SG48</accession>
<reference evidence="1" key="1">
    <citation type="submission" date="2014-11" db="EMBL/GenBank/DDBJ databases">
        <authorList>
            <person name="Amaro Gonzalez C."/>
        </authorList>
    </citation>
    <scope>NUCLEOTIDE SEQUENCE</scope>
</reference>
<dbReference type="AlphaFoldDB" id="A0A0E9SG48"/>
<name>A0A0E9SG48_ANGAN</name>
<organism evidence="1">
    <name type="scientific">Anguilla anguilla</name>
    <name type="common">European freshwater eel</name>
    <name type="synonym">Muraena anguilla</name>
    <dbReference type="NCBI Taxonomy" id="7936"/>
    <lineage>
        <taxon>Eukaryota</taxon>
        <taxon>Metazoa</taxon>
        <taxon>Chordata</taxon>
        <taxon>Craniata</taxon>
        <taxon>Vertebrata</taxon>
        <taxon>Euteleostomi</taxon>
        <taxon>Actinopterygii</taxon>
        <taxon>Neopterygii</taxon>
        <taxon>Teleostei</taxon>
        <taxon>Anguilliformes</taxon>
        <taxon>Anguillidae</taxon>
        <taxon>Anguilla</taxon>
    </lineage>
</organism>
<evidence type="ECO:0000313" key="1">
    <source>
        <dbReference type="EMBL" id="JAH39478.1"/>
    </source>
</evidence>
<dbReference type="EMBL" id="GBXM01069099">
    <property type="protein sequence ID" value="JAH39478.1"/>
    <property type="molecule type" value="Transcribed_RNA"/>
</dbReference>
<protein>
    <submittedName>
        <fullName evidence="1">Uncharacterized protein</fullName>
    </submittedName>
</protein>
<proteinExistence type="predicted"/>
<reference evidence="1" key="2">
    <citation type="journal article" date="2015" name="Fish Shellfish Immunol.">
        <title>Early steps in the European eel (Anguilla anguilla)-Vibrio vulnificus interaction in the gills: Role of the RtxA13 toxin.</title>
        <authorList>
            <person name="Callol A."/>
            <person name="Pajuelo D."/>
            <person name="Ebbesson L."/>
            <person name="Teles M."/>
            <person name="MacKenzie S."/>
            <person name="Amaro C."/>
        </authorList>
    </citation>
    <scope>NUCLEOTIDE SEQUENCE</scope>
</reference>
<sequence>MWNNFSQSVAFTPSGTWILCEMIWRHQATVFFFHCRLSRSACF</sequence>